<reference evidence="9 10" key="1">
    <citation type="submission" date="2018-08" db="EMBL/GenBank/DDBJ databases">
        <title>A genome reference for cultivated species of the human gut microbiota.</title>
        <authorList>
            <person name="Zou Y."/>
            <person name="Xue W."/>
            <person name="Luo G."/>
        </authorList>
    </citation>
    <scope>NUCLEOTIDE SEQUENCE [LARGE SCALE GENOMIC DNA]</scope>
    <source>
        <strain evidence="9 10">AM25-6</strain>
    </source>
</reference>
<dbReference type="RefSeq" id="WP_117532093.1">
    <property type="nucleotide sequence ID" value="NZ_QUSM01000003.1"/>
</dbReference>
<dbReference type="Gene3D" id="3.30.240.20">
    <property type="entry name" value="bsu07140 like domains"/>
    <property type="match status" value="2"/>
</dbReference>
<sequence>MLICFIRASVIYFSVLFAIRFLGKRQISEFQPFELVITIMIADIVTQPIGDVNVPLLNGIIPLVVLVFLQTLISFITYKNEKIRAFICGKPEYLIYDGDIMQKQMSKMLIGIDDLCEQLRNNDIVDLNEVSYMILESNGQSSFIKKMDNGIPVSLIKYGKRMYESFKLVGYTDERLTEELKHRDIKDDKDVFWAYIYDNVLYIIRKDKLK</sequence>
<keyword evidence="5 7" id="KW-1133">Transmembrane helix</keyword>
<dbReference type="InterPro" id="IPR007353">
    <property type="entry name" value="DUF421"/>
</dbReference>
<feature type="domain" description="YetF C-terminal" evidence="8">
    <location>
        <begin position="79"/>
        <end position="194"/>
    </location>
</feature>
<evidence type="ECO:0000256" key="1">
    <source>
        <dbReference type="ARBA" id="ARBA00004651"/>
    </source>
</evidence>
<dbReference type="AlphaFoldDB" id="A0A3E3DYJ8"/>
<dbReference type="EMBL" id="QUSM01000003">
    <property type="protein sequence ID" value="RGD74342.1"/>
    <property type="molecule type" value="Genomic_DNA"/>
</dbReference>
<evidence type="ECO:0000256" key="6">
    <source>
        <dbReference type="ARBA" id="ARBA00023136"/>
    </source>
</evidence>
<proteinExistence type="inferred from homology"/>
<dbReference type="Proteomes" id="UP000261212">
    <property type="component" value="Unassembled WGS sequence"/>
</dbReference>
<comment type="similarity">
    <text evidence="2">Belongs to the UPF0702 family.</text>
</comment>
<dbReference type="PANTHER" id="PTHR34582">
    <property type="entry name" value="UPF0702 TRANSMEMBRANE PROTEIN YCAP"/>
    <property type="match status" value="1"/>
</dbReference>
<evidence type="ECO:0000313" key="10">
    <source>
        <dbReference type="Proteomes" id="UP000261212"/>
    </source>
</evidence>
<evidence type="ECO:0000256" key="2">
    <source>
        <dbReference type="ARBA" id="ARBA00006448"/>
    </source>
</evidence>
<dbReference type="PANTHER" id="PTHR34582:SF6">
    <property type="entry name" value="UPF0702 TRANSMEMBRANE PROTEIN YCAP"/>
    <property type="match status" value="1"/>
</dbReference>
<keyword evidence="3" id="KW-1003">Cell membrane</keyword>
<keyword evidence="6 7" id="KW-0472">Membrane</keyword>
<organism evidence="9 10">
    <name type="scientific">Anaerofustis stercorihominis</name>
    <dbReference type="NCBI Taxonomy" id="214853"/>
    <lineage>
        <taxon>Bacteria</taxon>
        <taxon>Bacillati</taxon>
        <taxon>Bacillota</taxon>
        <taxon>Clostridia</taxon>
        <taxon>Eubacteriales</taxon>
        <taxon>Eubacteriaceae</taxon>
        <taxon>Anaerofustis</taxon>
    </lineage>
</organism>
<dbReference type="InterPro" id="IPR023090">
    <property type="entry name" value="UPF0702_alpha/beta_dom_sf"/>
</dbReference>
<evidence type="ECO:0000313" key="9">
    <source>
        <dbReference type="EMBL" id="RGD74342.1"/>
    </source>
</evidence>
<dbReference type="GO" id="GO:0005886">
    <property type="term" value="C:plasma membrane"/>
    <property type="evidence" value="ECO:0007669"/>
    <property type="project" value="UniProtKB-SubCell"/>
</dbReference>
<keyword evidence="4 7" id="KW-0812">Transmembrane</keyword>
<accession>A0A3E3DYJ8</accession>
<gene>
    <name evidence="9" type="ORF">DW687_06135</name>
</gene>
<feature type="transmembrane region" description="Helical" evidence="7">
    <location>
        <begin position="6"/>
        <end position="23"/>
    </location>
</feature>
<evidence type="ECO:0000256" key="5">
    <source>
        <dbReference type="ARBA" id="ARBA00022989"/>
    </source>
</evidence>
<evidence type="ECO:0000259" key="8">
    <source>
        <dbReference type="Pfam" id="PF04239"/>
    </source>
</evidence>
<comment type="caution">
    <text evidence="9">The sequence shown here is derived from an EMBL/GenBank/DDBJ whole genome shotgun (WGS) entry which is preliminary data.</text>
</comment>
<evidence type="ECO:0000256" key="4">
    <source>
        <dbReference type="ARBA" id="ARBA00022692"/>
    </source>
</evidence>
<evidence type="ECO:0000256" key="7">
    <source>
        <dbReference type="SAM" id="Phobius"/>
    </source>
</evidence>
<comment type="subcellular location">
    <subcellularLocation>
        <location evidence="1">Cell membrane</location>
        <topology evidence="1">Multi-pass membrane protein</topology>
    </subcellularLocation>
</comment>
<protein>
    <submittedName>
        <fullName evidence="9">DUF421 domain-containing protein</fullName>
    </submittedName>
</protein>
<evidence type="ECO:0000256" key="3">
    <source>
        <dbReference type="ARBA" id="ARBA00022475"/>
    </source>
</evidence>
<name>A0A3E3DYJ8_9FIRM</name>
<dbReference type="Pfam" id="PF04239">
    <property type="entry name" value="DUF421"/>
    <property type="match status" value="1"/>
</dbReference>
<feature type="transmembrane region" description="Helical" evidence="7">
    <location>
        <begin position="56"/>
        <end position="78"/>
    </location>
</feature>